<gene>
    <name evidence="2" type="ORF">Syun_020771</name>
</gene>
<dbReference type="AlphaFoldDB" id="A0AAP0IEF6"/>
<dbReference type="Proteomes" id="UP001420932">
    <property type="component" value="Unassembled WGS sequence"/>
</dbReference>
<comment type="caution">
    <text evidence="2">The sequence shown here is derived from an EMBL/GenBank/DDBJ whole genome shotgun (WGS) entry which is preliminary data.</text>
</comment>
<evidence type="ECO:0000313" key="2">
    <source>
        <dbReference type="EMBL" id="KAK9113974.1"/>
    </source>
</evidence>
<sequence length="303" mass="32812">MPKSSFVNPCQGVPCCQGAALPVPRRHCAPAKERAKVHRALSQGPQPCSCQGPCQGATVLPPRSAPRSNRACPKTSSCSRQGPANERAKEPLCTLPRNTPRHNHVRGRASCPGARQGATLPGPIHPASFCAEAERSSLNQKKRIKELEVSLMKQSVITDINAELKVVQGELLKMKSNQLKTLDEQSVNKNIASSKESDVYRSGSTPKRIRATLPQGEISIHYMEESLIKEDEEAQGLCTLAHHKEEDMLIVSLPALVSFSLLNPSCSRTPLNALLPSSYLNYFSLAIVLSALGQNSGHDGGWL</sequence>
<evidence type="ECO:0000256" key="1">
    <source>
        <dbReference type="SAM" id="MobiDB-lite"/>
    </source>
</evidence>
<proteinExistence type="predicted"/>
<organism evidence="2 3">
    <name type="scientific">Stephania yunnanensis</name>
    <dbReference type="NCBI Taxonomy" id="152371"/>
    <lineage>
        <taxon>Eukaryota</taxon>
        <taxon>Viridiplantae</taxon>
        <taxon>Streptophyta</taxon>
        <taxon>Embryophyta</taxon>
        <taxon>Tracheophyta</taxon>
        <taxon>Spermatophyta</taxon>
        <taxon>Magnoliopsida</taxon>
        <taxon>Ranunculales</taxon>
        <taxon>Menispermaceae</taxon>
        <taxon>Menispermoideae</taxon>
        <taxon>Cissampelideae</taxon>
        <taxon>Stephania</taxon>
    </lineage>
</organism>
<feature type="region of interest" description="Disordered" evidence="1">
    <location>
        <begin position="61"/>
        <end position="113"/>
    </location>
</feature>
<dbReference type="EMBL" id="JBBNAF010000009">
    <property type="protein sequence ID" value="KAK9113974.1"/>
    <property type="molecule type" value="Genomic_DNA"/>
</dbReference>
<evidence type="ECO:0000313" key="3">
    <source>
        <dbReference type="Proteomes" id="UP001420932"/>
    </source>
</evidence>
<reference evidence="2 3" key="1">
    <citation type="submission" date="2024-01" db="EMBL/GenBank/DDBJ databases">
        <title>Genome assemblies of Stephania.</title>
        <authorList>
            <person name="Yang L."/>
        </authorList>
    </citation>
    <scope>NUCLEOTIDE SEQUENCE [LARGE SCALE GENOMIC DNA]</scope>
    <source>
        <strain evidence="2">YNDBR</strain>
        <tissue evidence="2">Leaf</tissue>
    </source>
</reference>
<accession>A0AAP0IEF6</accession>
<name>A0AAP0IEF6_9MAGN</name>
<keyword evidence="3" id="KW-1185">Reference proteome</keyword>
<protein>
    <submittedName>
        <fullName evidence="2">Uncharacterized protein</fullName>
    </submittedName>
</protein>